<accession>A0A182JBF7</accession>
<dbReference type="AlphaFoldDB" id="A0A182JBF7"/>
<sequence>MSTNKLHKVFLYSLAISLIAIFITLASKVFPIANLPTSTNIIIIGTCLANFASVVALIVGIVTRRPRLVKIVKIFSYVQLGAIFVLICLAAGLLYLVKVDVDHSVEAVKSQKSYSKDDKDKGTQMMVQSIAMCRVLCVLIAAGNLLTMALVIYEIMKHVSEELVCGIELIIVSSTIDSMRKKAQRPEGLVVYMPAPQVPYRGDE</sequence>
<proteinExistence type="predicted"/>
<dbReference type="EnsemblMetazoa" id="AATE014943-RA">
    <property type="protein sequence ID" value="AATE014943-PA.1"/>
    <property type="gene ID" value="AATE014943"/>
</dbReference>
<protein>
    <submittedName>
        <fullName evidence="1">Uncharacterized protein</fullName>
    </submittedName>
</protein>
<reference evidence="1" key="1">
    <citation type="submission" date="2022-08" db="UniProtKB">
        <authorList>
            <consortium name="EnsemblMetazoa"/>
        </authorList>
    </citation>
    <scope>IDENTIFICATION</scope>
    <source>
        <strain evidence="1">EBRO</strain>
    </source>
</reference>
<dbReference type="VEuPathDB" id="VectorBase:AATE014943"/>
<evidence type="ECO:0000313" key="1">
    <source>
        <dbReference type="EnsemblMetazoa" id="AATE014943-PA.1"/>
    </source>
</evidence>
<name>A0A182JBF7_ANOAO</name>
<organism evidence="1">
    <name type="scientific">Anopheles atroparvus</name>
    <name type="common">European mosquito</name>
    <dbReference type="NCBI Taxonomy" id="41427"/>
    <lineage>
        <taxon>Eukaryota</taxon>
        <taxon>Metazoa</taxon>
        <taxon>Ecdysozoa</taxon>
        <taxon>Arthropoda</taxon>
        <taxon>Hexapoda</taxon>
        <taxon>Insecta</taxon>
        <taxon>Pterygota</taxon>
        <taxon>Neoptera</taxon>
        <taxon>Endopterygota</taxon>
        <taxon>Diptera</taxon>
        <taxon>Nematocera</taxon>
        <taxon>Culicoidea</taxon>
        <taxon>Culicidae</taxon>
        <taxon>Anophelinae</taxon>
        <taxon>Anopheles</taxon>
    </lineage>
</organism>